<evidence type="ECO:0000256" key="1">
    <source>
        <dbReference type="SAM" id="MobiDB-lite"/>
    </source>
</evidence>
<dbReference type="Proteomes" id="UP000322245">
    <property type="component" value="Unassembled WGS sequence"/>
</dbReference>
<feature type="non-terminal residue" evidence="2">
    <location>
        <position position="136"/>
    </location>
</feature>
<dbReference type="EMBL" id="NIDF01000049">
    <property type="protein sequence ID" value="TYJ54931.1"/>
    <property type="molecule type" value="Genomic_DNA"/>
</dbReference>
<keyword evidence="3" id="KW-1185">Reference proteome</keyword>
<name>A0A5D3AXJ3_9TREE</name>
<comment type="caution">
    <text evidence="2">The sequence shown here is derived from an EMBL/GenBank/DDBJ whole genome shotgun (WGS) entry which is preliminary data.</text>
</comment>
<protein>
    <submittedName>
        <fullName evidence="2">Uncharacterized protein</fullName>
    </submittedName>
</protein>
<evidence type="ECO:0000313" key="2">
    <source>
        <dbReference type="EMBL" id="TYJ54931.1"/>
    </source>
</evidence>
<dbReference type="AlphaFoldDB" id="A0A5D3AXJ3"/>
<feature type="region of interest" description="Disordered" evidence="1">
    <location>
        <begin position="1"/>
        <end position="136"/>
    </location>
</feature>
<feature type="compositionally biased region" description="Polar residues" evidence="1">
    <location>
        <begin position="101"/>
        <end position="112"/>
    </location>
</feature>
<gene>
    <name evidence="2" type="ORF">B9479_004343</name>
</gene>
<accession>A0A5D3AXJ3</accession>
<feature type="compositionally biased region" description="Gly residues" evidence="1">
    <location>
        <begin position="85"/>
        <end position="94"/>
    </location>
</feature>
<reference evidence="2 3" key="1">
    <citation type="submission" date="2017-05" db="EMBL/GenBank/DDBJ databases">
        <title>The Genome Sequence of Tsuchiyaea wingfieldii DSM 27421.</title>
        <authorList>
            <person name="Cuomo C."/>
            <person name="Passer A."/>
            <person name="Billmyre B."/>
            <person name="Heitman J."/>
        </authorList>
    </citation>
    <scope>NUCLEOTIDE SEQUENCE [LARGE SCALE GENOMIC DNA]</scope>
    <source>
        <strain evidence="2 3">DSM 27421</strain>
    </source>
</reference>
<proteinExistence type="predicted"/>
<evidence type="ECO:0000313" key="3">
    <source>
        <dbReference type="Proteomes" id="UP000322245"/>
    </source>
</evidence>
<organism evidence="2 3">
    <name type="scientific">Cryptococcus floricola</name>
    <dbReference type="NCBI Taxonomy" id="2591691"/>
    <lineage>
        <taxon>Eukaryota</taxon>
        <taxon>Fungi</taxon>
        <taxon>Dikarya</taxon>
        <taxon>Basidiomycota</taxon>
        <taxon>Agaricomycotina</taxon>
        <taxon>Tremellomycetes</taxon>
        <taxon>Tremellales</taxon>
        <taxon>Cryptococcaceae</taxon>
        <taxon>Cryptococcus</taxon>
    </lineage>
</organism>
<feature type="compositionally biased region" description="Low complexity" evidence="1">
    <location>
        <begin position="25"/>
        <end position="46"/>
    </location>
</feature>
<sequence length="136" mass="14049">MAAVSLTPPGPTGPSDVPLRPRLASPTISRNPSSSSHSTSSIQAAPMRPPPPETRTAATDKSQMGSRYASDAEDDAHYDGPRTGPAGGRGGGWTRNGPRTVTSAANLNQSPQPRYHIPRSGAASPLDTRGRLTAPS</sequence>